<accession>A0A9P6ZQJ0</accession>
<organism evidence="2 3">
    <name type="scientific">Suillus placidus</name>
    <dbReference type="NCBI Taxonomy" id="48579"/>
    <lineage>
        <taxon>Eukaryota</taxon>
        <taxon>Fungi</taxon>
        <taxon>Dikarya</taxon>
        <taxon>Basidiomycota</taxon>
        <taxon>Agaricomycotina</taxon>
        <taxon>Agaricomycetes</taxon>
        <taxon>Agaricomycetidae</taxon>
        <taxon>Boletales</taxon>
        <taxon>Suillineae</taxon>
        <taxon>Suillaceae</taxon>
        <taxon>Suillus</taxon>
    </lineage>
</organism>
<dbReference type="OrthoDB" id="3256387at2759"/>
<feature type="compositionally biased region" description="Polar residues" evidence="1">
    <location>
        <begin position="194"/>
        <end position="211"/>
    </location>
</feature>
<evidence type="ECO:0000313" key="3">
    <source>
        <dbReference type="Proteomes" id="UP000714275"/>
    </source>
</evidence>
<protein>
    <submittedName>
        <fullName evidence="2">Uncharacterized protein</fullName>
    </submittedName>
</protein>
<feature type="compositionally biased region" description="Polar residues" evidence="1">
    <location>
        <begin position="333"/>
        <end position="349"/>
    </location>
</feature>
<proteinExistence type="predicted"/>
<feature type="compositionally biased region" description="Polar residues" evidence="1">
    <location>
        <begin position="425"/>
        <end position="437"/>
    </location>
</feature>
<dbReference type="AlphaFoldDB" id="A0A9P6ZQJ0"/>
<feature type="compositionally biased region" description="Low complexity" evidence="1">
    <location>
        <begin position="676"/>
        <end position="687"/>
    </location>
</feature>
<feature type="compositionally biased region" description="Low complexity" evidence="1">
    <location>
        <begin position="282"/>
        <end position="295"/>
    </location>
</feature>
<keyword evidence="3" id="KW-1185">Reference proteome</keyword>
<feature type="compositionally biased region" description="Low complexity" evidence="1">
    <location>
        <begin position="212"/>
        <end position="226"/>
    </location>
</feature>
<feature type="compositionally biased region" description="Gly residues" evidence="1">
    <location>
        <begin position="473"/>
        <end position="482"/>
    </location>
</feature>
<feature type="region of interest" description="Disordered" evidence="1">
    <location>
        <begin position="333"/>
        <end position="455"/>
    </location>
</feature>
<feature type="compositionally biased region" description="Low complexity" evidence="1">
    <location>
        <begin position="374"/>
        <end position="396"/>
    </location>
</feature>
<dbReference type="Proteomes" id="UP000714275">
    <property type="component" value="Unassembled WGS sequence"/>
</dbReference>
<feature type="compositionally biased region" description="Pro residues" evidence="1">
    <location>
        <begin position="490"/>
        <end position="505"/>
    </location>
</feature>
<feature type="compositionally biased region" description="Low complexity" evidence="1">
    <location>
        <begin position="445"/>
        <end position="455"/>
    </location>
</feature>
<sequence>MRAGLTASPHLSGHEPRGDMDVMLSMRLQASLSSATSPTASSPHTSSSPPPVLPGSPPLSPPTSPIRASLSLEGMRSQPHTRSSTPNPPPPTEPFMRSSSIRSTKKSQSQSPNAHRSSQNSGSSSPTPSIHLQSKRSGNISPAMLSQTHSAKSSTSTTKTIKGMFTPRSRSPSLSLNGHGHERESEYAEESFGTVGSSLMGITSGVGVSTKRSSSPMRRSDSPVPSVASSGPDGSSVHLPNGSMHNGSMSNSVCGTSSMCCASINGIPACDLKIVKEDERWAPSPSTTAPLSHTLSHSHSHSHSHSLHPPPRCKKQMLTHPLADALCQQMDTSATPSMQTSAVTEDSSGTTVTPRSITPIPTPTSNPARLSVQTISTTTSTVERSGSSASSSTPSRRWSRTLPKRLTPPSGPLPLTPQTPHESEQSVSPSSAGSENPNAAFWKRTSGSSSVSSASMQRTSTVGSFGSVVSMGIGGGGSGSIGVGSKRRSMPPPRPAPSFAPPPAPEQQQQPQPQPQPQSQPQPQTQKTLFRTTVAQRALRLSLTAPRPPPSGVLPPRPDEPAYAHHRNSAESSIPTSIPPRPDSAASARSMSIKQRLRILSAPSPVIASHDTDTDLTPHQIAYPVIITPAPSRSRSRSKSRSRSRSRSPSPSNTTHSQHQTPPLPGTPITMMQNNPSFLSLNTLTPLPTIPPRNPLRASQPQRLPSAPEIRALSPPPRRGSKQLVAQCVADGGEEKERVDGGMEHELPDFSDIRVHAGSVMSLGSEWVTDGV</sequence>
<feature type="compositionally biased region" description="Basic residues" evidence="1">
    <location>
        <begin position="296"/>
        <end position="313"/>
    </location>
</feature>
<feature type="compositionally biased region" description="Polar residues" evidence="1">
    <location>
        <begin position="130"/>
        <end position="140"/>
    </location>
</feature>
<feature type="region of interest" description="Disordered" evidence="1">
    <location>
        <begin position="1"/>
        <end position="244"/>
    </location>
</feature>
<feature type="region of interest" description="Disordered" evidence="1">
    <location>
        <begin position="281"/>
        <end position="313"/>
    </location>
</feature>
<reference evidence="2" key="1">
    <citation type="journal article" date="2020" name="New Phytol.">
        <title>Comparative genomics reveals dynamic genome evolution in host specialist ectomycorrhizal fungi.</title>
        <authorList>
            <person name="Lofgren L.A."/>
            <person name="Nguyen N.H."/>
            <person name="Vilgalys R."/>
            <person name="Ruytinx J."/>
            <person name="Liao H.L."/>
            <person name="Branco S."/>
            <person name="Kuo A."/>
            <person name="LaButti K."/>
            <person name="Lipzen A."/>
            <person name="Andreopoulos W."/>
            <person name="Pangilinan J."/>
            <person name="Riley R."/>
            <person name="Hundley H."/>
            <person name="Na H."/>
            <person name="Barry K."/>
            <person name="Grigoriev I.V."/>
            <person name="Stajich J.E."/>
            <person name="Kennedy P.G."/>
        </authorList>
    </citation>
    <scope>NUCLEOTIDE SEQUENCE</scope>
    <source>
        <strain evidence="2">DOB743</strain>
    </source>
</reference>
<feature type="compositionally biased region" description="Pro residues" evidence="1">
    <location>
        <begin position="48"/>
        <end position="64"/>
    </location>
</feature>
<comment type="caution">
    <text evidence="2">The sequence shown here is derived from an EMBL/GenBank/DDBJ whole genome shotgun (WGS) entry which is preliminary data.</text>
</comment>
<gene>
    <name evidence="2" type="ORF">EV702DRAFT_471958</name>
</gene>
<dbReference type="EMBL" id="JABBWD010000038">
    <property type="protein sequence ID" value="KAG1774847.1"/>
    <property type="molecule type" value="Genomic_DNA"/>
</dbReference>
<feature type="compositionally biased region" description="Low complexity" evidence="1">
    <location>
        <begin position="30"/>
        <end position="47"/>
    </location>
</feature>
<evidence type="ECO:0000313" key="2">
    <source>
        <dbReference type="EMBL" id="KAG1774847.1"/>
    </source>
</evidence>
<feature type="compositionally biased region" description="Pro residues" evidence="1">
    <location>
        <begin position="546"/>
        <end position="556"/>
    </location>
</feature>
<feature type="compositionally biased region" description="Low complexity" evidence="1">
    <location>
        <begin position="97"/>
        <end position="129"/>
    </location>
</feature>
<evidence type="ECO:0000256" key="1">
    <source>
        <dbReference type="SAM" id="MobiDB-lite"/>
    </source>
</evidence>
<feature type="compositionally biased region" description="Basic residues" evidence="1">
    <location>
        <begin position="634"/>
        <end position="646"/>
    </location>
</feature>
<name>A0A9P6ZQJ0_9AGAM</name>
<feature type="region of interest" description="Disordered" evidence="1">
    <location>
        <begin position="473"/>
        <end position="723"/>
    </location>
</feature>
<feature type="compositionally biased region" description="Low complexity" evidence="1">
    <location>
        <begin position="146"/>
        <end position="162"/>
    </location>
</feature>
<feature type="compositionally biased region" description="Low complexity" evidence="1">
    <location>
        <begin position="350"/>
        <end position="367"/>
    </location>
</feature>